<accession>A0ABR4BWJ6</accession>
<gene>
    <name evidence="1" type="ORF">VTL71DRAFT_7717</name>
</gene>
<dbReference type="EMBL" id="JAZHXI010000019">
    <property type="protein sequence ID" value="KAL2061444.1"/>
    <property type="molecule type" value="Genomic_DNA"/>
</dbReference>
<reference evidence="1 2" key="1">
    <citation type="journal article" date="2024" name="Commun. Biol.">
        <title>Comparative genomic analysis of thermophilic fungi reveals convergent evolutionary adaptations and gene losses.</title>
        <authorList>
            <person name="Steindorff A.S."/>
            <person name="Aguilar-Pontes M.V."/>
            <person name="Robinson A.J."/>
            <person name="Andreopoulos B."/>
            <person name="LaButti K."/>
            <person name="Kuo A."/>
            <person name="Mondo S."/>
            <person name="Riley R."/>
            <person name="Otillar R."/>
            <person name="Haridas S."/>
            <person name="Lipzen A."/>
            <person name="Grimwood J."/>
            <person name="Schmutz J."/>
            <person name="Clum A."/>
            <person name="Reid I.D."/>
            <person name="Moisan M.C."/>
            <person name="Butler G."/>
            <person name="Nguyen T.T.M."/>
            <person name="Dewar K."/>
            <person name="Conant G."/>
            <person name="Drula E."/>
            <person name="Henrissat B."/>
            <person name="Hansel C."/>
            <person name="Singer S."/>
            <person name="Hutchinson M.I."/>
            <person name="de Vries R.P."/>
            <person name="Natvig D.O."/>
            <person name="Powell A.J."/>
            <person name="Tsang A."/>
            <person name="Grigoriev I.V."/>
        </authorList>
    </citation>
    <scope>NUCLEOTIDE SEQUENCE [LARGE SCALE GENOMIC DNA]</scope>
    <source>
        <strain evidence="1 2">CBS 494.80</strain>
    </source>
</reference>
<comment type="caution">
    <text evidence="1">The sequence shown here is derived from an EMBL/GenBank/DDBJ whole genome shotgun (WGS) entry which is preliminary data.</text>
</comment>
<name>A0ABR4BWJ6_9HELO</name>
<evidence type="ECO:0000313" key="2">
    <source>
        <dbReference type="Proteomes" id="UP001595075"/>
    </source>
</evidence>
<keyword evidence="2" id="KW-1185">Reference proteome</keyword>
<proteinExistence type="predicted"/>
<organism evidence="1 2">
    <name type="scientific">Oculimacula yallundae</name>
    <dbReference type="NCBI Taxonomy" id="86028"/>
    <lineage>
        <taxon>Eukaryota</taxon>
        <taxon>Fungi</taxon>
        <taxon>Dikarya</taxon>
        <taxon>Ascomycota</taxon>
        <taxon>Pezizomycotina</taxon>
        <taxon>Leotiomycetes</taxon>
        <taxon>Helotiales</taxon>
        <taxon>Ploettnerulaceae</taxon>
        <taxon>Oculimacula</taxon>
    </lineage>
</organism>
<dbReference type="Proteomes" id="UP001595075">
    <property type="component" value="Unassembled WGS sequence"/>
</dbReference>
<evidence type="ECO:0000313" key="1">
    <source>
        <dbReference type="EMBL" id="KAL2061444.1"/>
    </source>
</evidence>
<sequence>MCETRFAQMGVTILKRNILFQTLLLLQHGLLPLFVKAKWYLKADNMVALHLLSKSKALSIWARRSLTGFEGPSRPLG</sequence>
<protein>
    <submittedName>
        <fullName evidence="1">Uncharacterized protein</fullName>
    </submittedName>
</protein>